<reference evidence="1" key="1">
    <citation type="submission" date="2013-07" db="EMBL/GenBank/DDBJ databases">
        <authorList>
            <person name="McIlroy S."/>
        </authorList>
    </citation>
    <scope>NUCLEOTIDE SEQUENCE [LARGE SCALE GENOMIC DNA]</scope>
    <source>
        <strain evidence="1">Run_A_D11</strain>
    </source>
</reference>
<proteinExistence type="predicted"/>
<reference evidence="1" key="2">
    <citation type="submission" date="2014-03" db="EMBL/GenBank/DDBJ databases">
        <title>Candidatus Competibacter-lineage genomes retrieved from metagenomes reveal functional metabolic diversity.</title>
        <authorList>
            <person name="McIlroy S.J."/>
            <person name="Albertsen M."/>
            <person name="Andresen E.K."/>
            <person name="Saunders A.M."/>
            <person name="Kristiansen R."/>
            <person name="Stokholm-Bjerregaard M."/>
            <person name="Nielsen K.L."/>
            <person name="Nielsen P.H."/>
        </authorList>
    </citation>
    <scope>NUCLEOTIDE SEQUENCE</scope>
    <source>
        <strain evidence="1">Run_A_D11</strain>
    </source>
</reference>
<sequence>MSERLATARDPNPGLAPFGCWICSRKFVNCRTAAASLRWSYSLLIPEPPQVETLIAETDDAGIGMSYVLREEEQLAQVWSEADRTEHEHSVREIIDRLGGVRQLVEVVRIRSDSIWERFITLTLERLLSNQLREFLDGVDVQILALSQQMVEADCEIDRLRARVQKRRGWLKEKIAALEPMAHRTSTQTHLNMMLARVEGLEAYLLGRKDVAPEAYEYHYKRHTTLPGDLLYIRVRLSTTRIAILASNRSKQLGELDTELVGLLPEIDRYKSALTALVTRIECISEISRYWLAYLDIAGDEKIAASQEPE</sequence>
<dbReference type="EMBL" id="CBTJ020000111">
    <property type="protein sequence ID" value="CDI04442.1"/>
    <property type="molecule type" value="Genomic_DNA"/>
</dbReference>
<organism evidence="1 2">
    <name type="scientific">Candidatus Competibacter denitrificans Run_A_D11</name>
    <dbReference type="NCBI Taxonomy" id="1400863"/>
    <lineage>
        <taxon>Bacteria</taxon>
        <taxon>Pseudomonadati</taxon>
        <taxon>Pseudomonadota</taxon>
        <taxon>Gammaproteobacteria</taxon>
        <taxon>Candidatus Competibacteraceae</taxon>
        <taxon>Candidatus Competibacter</taxon>
    </lineage>
</organism>
<comment type="caution">
    <text evidence="1">The sequence shown here is derived from an EMBL/GenBank/DDBJ whole genome shotgun (WGS) entry which is preliminary data.</text>
</comment>
<dbReference type="AlphaFoldDB" id="W6M9U9"/>
<evidence type="ECO:0000313" key="1">
    <source>
        <dbReference type="EMBL" id="CDI04442.1"/>
    </source>
</evidence>
<protein>
    <submittedName>
        <fullName evidence="1">Uncharacterized protein</fullName>
    </submittedName>
</protein>
<name>W6M9U9_9GAMM</name>
<gene>
    <name evidence="1" type="ORF">BN873_980043</name>
</gene>
<accession>W6M9U9</accession>
<evidence type="ECO:0000313" key="2">
    <source>
        <dbReference type="Proteomes" id="UP000035760"/>
    </source>
</evidence>
<dbReference type="Proteomes" id="UP000035760">
    <property type="component" value="Unassembled WGS sequence"/>
</dbReference>
<dbReference type="STRING" id="1400863.BN873_980043"/>
<keyword evidence="2" id="KW-1185">Reference proteome</keyword>